<comment type="pathway">
    <text evidence="1 7">Pyrimidine metabolism; UMP biosynthesis via de novo pathway; (S)-dihydroorotate from bicarbonate: step 2/3.</text>
</comment>
<feature type="domain" description="Aspartate/ornithine carbamoyltransferase carbamoyl-P binding" evidence="9">
    <location>
        <begin position="17"/>
        <end position="160"/>
    </location>
</feature>
<evidence type="ECO:0000256" key="6">
    <source>
        <dbReference type="ARBA" id="ARBA00048859"/>
    </source>
</evidence>
<feature type="binding site" evidence="7">
    <location>
        <position position="278"/>
    </location>
    <ligand>
        <name>carbamoyl phosphate</name>
        <dbReference type="ChEBI" id="CHEBI:58228"/>
    </ligand>
</feature>
<dbReference type="RefSeq" id="WP_182662721.1">
    <property type="nucleotide sequence ID" value="NZ_JACIVI010000001.1"/>
</dbReference>
<dbReference type="EMBL" id="JACIVI010000001">
    <property type="protein sequence ID" value="MBB1161721.1"/>
    <property type="molecule type" value="Genomic_DNA"/>
</dbReference>
<evidence type="ECO:0000256" key="4">
    <source>
        <dbReference type="ARBA" id="ARBA00022975"/>
    </source>
</evidence>
<comment type="subunit">
    <text evidence="7">Heterododecamer (2C3:3R2) of six catalytic PyrB chains organized as two trimers (C3), and six regulatory PyrI chains organized as three dimers (R2).</text>
</comment>
<dbReference type="SUPFAM" id="SSF53671">
    <property type="entry name" value="Aspartate/ornithine carbamoyltransferase"/>
    <property type="match status" value="1"/>
</dbReference>
<feature type="binding site" evidence="7">
    <location>
        <position position="96"/>
    </location>
    <ligand>
        <name>L-aspartate</name>
        <dbReference type="ChEBI" id="CHEBI:29991"/>
    </ligand>
</feature>
<dbReference type="NCBIfam" id="NF002032">
    <property type="entry name" value="PRK00856.1"/>
    <property type="match status" value="1"/>
</dbReference>
<accession>A0A839HRN0</accession>
<dbReference type="InterPro" id="IPR006130">
    <property type="entry name" value="Asp/Orn_carbamoylTrfase"/>
</dbReference>
<comment type="caution">
    <text evidence="10">The sequence shown here is derived from an EMBL/GenBank/DDBJ whole genome shotgun (WGS) entry which is preliminary data.</text>
</comment>
<sequence>MLSRRNPQLNAHGELIHLLSIEGLPRAVLHGILDTAATFLAVNDREVKKVPLLRGKSVFNLFFENSTRTRTTFEIAAKRLSADVLNLDIARSSASKGESLLDTIANLSAMHADMFVVRHSESGAPYLIAQHCAPHVHVINAGDGRHAHPTQGLLDMYTIRHYKKDFTQLRVAIVGDIVHSRVARSDILALATLGVPEIRAVGPKTLVPGDLREMGVRVCHDMAEGVKDADVIIMLRLQNERMSGAMLPSAGEFFKHFGLTPEKLALAAPDAIVMHPGPINRGVEIDSAVADGAQSVILPQVTFGIAVRMAVMSTIAGNLA</sequence>
<feature type="binding site" evidence="7">
    <location>
        <position position="68"/>
    </location>
    <ligand>
        <name>carbamoyl phosphate</name>
        <dbReference type="ChEBI" id="CHEBI:58228"/>
    </ligand>
</feature>
<evidence type="ECO:0000313" key="11">
    <source>
        <dbReference type="Proteomes" id="UP000586093"/>
    </source>
</evidence>
<dbReference type="Pfam" id="PF00185">
    <property type="entry name" value="OTCace"/>
    <property type="match status" value="1"/>
</dbReference>
<feature type="binding site" evidence="7">
    <location>
        <position position="181"/>
    </location>
    <ligand>
        <name>L-aspartate</name>
        <dbReference type="ChEBI" id="CHEBI:29991"/>
    </ligand>
</feature>
<evidence type="ECO:0000256" key="5">
    <source>
        <dbReference type="ARBA" id="ARBA00043884"/>
    </source>
</evidence>
<dbReference type="GO" id="GO:0016597">
    <property type="term" value="F:amino acid binding"/>
    <property type="evidence" value="ECO:0007669"/>
    <property type="project" value="InterPro"/>
</dbReference>
<dbReference type="InterPro" id="IPR002082">
    <property type="entry name" value="Asp_carbamoyltransf"/>
</dbReference>
<keyword evidence="4 7" id="KW-0665">Pyrimidine biosynthesis</keyword>
<evidence type="ECO:0000256" key="1">
    <source>
        <dbReference type="ARBA" id="ARBA00004852"/>
    </source>
</evidence>
<feature type="binding site" evidence="7">
    <location>
        <position position="118"/>
    </location>
    <ligand>
        <name>carbamoyl phosphate</name>
        <dbReference type="ChEBI" id="CHEBI:58228"/>
    </ligand>
</feature>
<dbReference type="Gene3D" id="3.40.50.1370">
    <property type="entry name" value="Aspartate/ornithine carbamoyltransferase"/>
    <property type="match status" value="2"/>
</dbReference>
<dbReference type="EC" id="2.1.3.2" evidence="7"/>
<dbReference type="GO" id="GO:0004070">
    <property type="term" value="F:aspartate carbamoyltransferase activity"/>
    <property type="evidence" value="ECO:0007669"/>
    <property type="project" value="UniProtKB-UniRule"/>
</dbReference>
<evidence type="ECO:0000259" key="9">
    <source>
        <dbReference type="Pfam" id="PF02729"/>
    </source>
</evidence>
<protein>
    <recommendedName>
        <fullName evidence="7">Aspartate carbamoyltransferase</fullName>
        <ecNumber evidence="7">2.1.3.2</ecNumber>
    </recommendedName>
    <alternativeName>
        <fullName evidence="7">Aspartate transcarbamylase</fullName>
        <shortName evidence="7">ATCase</shortName>
    </alternativeName>
</protein>
<dbReference type="GO" id="GO:0005829">
    <property type="term" value="C:cytosol"/>
    <property type="evidence" value="ECO:0007669"/>
    <property type="project" value="TreeGrafter"/>
</dbReference>
<dbReference type="GO" id="GO:0044205">
    <property type="term" value="P:'de novo' UMP biosynthetic process"/>
    <property type="evidence" value="ECO:0007669"/>
    <property type="project" value="UniProtKB-UniRule"/>
</dbReference>
<feature type="binding site" evidence="7">
    <location>
        <position position="148"/>
    </location>
    <ligand>
        <name>carbamoyl phosphate</name>
        <dbReference type="ChEBI" id="CHEBI:58228"/>
    </ligand>
</feature>
<feature type="binding site" evidence="7">
    <location>
        <position position="277"/>
    </location>
    <ligand>
        <name>carbamoyl phosphate</name>
        <dbReference type="ChEBI" id="CHEBI:58228"/>
    </ligand>
</feature>
<feature type="binding site" evidence="7">
    <location>
        <position position="236"/>
    </location>
    <ligand>
        <name>L-aspartate</name>
        <dbReference type="ChEBI" id="CHEBI:29991"/>
    </ligand>
</feature>
<proteinExistence type="inferred from homology"/>
<dbReference type="PANTHER" id="PTHR45753">
    <property type="entry name" value="ORNITHINE CARBAMOYLTRANSFERASE, MITOCHONDRIAL"/>
    <property type="match status" value="1"/>
</dbReference>
<gene>
    <name evidence="7" type="primary">pyrB</name>
    <name evidence="10" type="ORF">H4F90_06985</name>
</gene>
<comment type="similarity">
    <text evidence="2 7">Belongs to the aspartate/ornithine carbamoyltransferase superfamily. ATCase family.</text>
</comment>
<name>A0A839HRN0_9BURK</name>
<dbReference type="InterPro" id="IPR006131">
    <property type="entry name" value="Asp_carbamoyltransf_Asp/Orn-bd"/>
</dbReference>
<dbReference type="Proteomes" id="UP000586093">
    <property type="component" value="Unassembled WGS sequence"/>
</dbReference>
<evidence type="ECO:0000256" key="7">
    <source>
        <dbReference type="HAMAP-Rule" id="MF_00001"/>
    </source>
</evidence>
<dbReference type="Pfam" id="PF02729">
    <property type="entry name" value="OTCace_N"/>
    <property type="match status" value="1"/>
</dbReference>
<keyword evidence="11" id="KW-1185">Reference proteome</keyword>
<dbReference type="PRINTS" id="PR00100">
    <property type="entry name" value="AOTCASE"/>
</dbReference>
<dbReference type="InterPro" id="IPR036901">
    <property type="entry name" value="Asp/Orn_carbamoylTrfase_sf"/>
</dbReference>
<dbReference type="PRINTS" id="PR00101">
    <property type="entry name" value="ATCASE"/>
</dbReference>
<dbReference type="GO" id="GO:0006520">
    <property type="term" value="P:amino acid metabolic process"/>
    <property type="evidence" value="ECO:0007669"/>
    <property type="project" value="InterPro"/>
</dbReference>
<dbReference type="PANTHER" id="PTHR45753:SF6">
    <property type="entry name" value="ASPARTATE CARBAMOYLTRANSFERASE"/>
    <property type="match status" value="1"/>
</dbReference>
<dbReference type="GO" id="GO:0006207">
    <property type="term" value="P:'de novo' pyrimidine nucleobase biosynthetic process"/>
    <property type="evidence" value="ECO:0007669"/>
    <property type="project" value="InterPro"/>
</dbReference>
<evidence type="ECO:0000259" key="8">
    <source>
        <dbReference type="Pfam" id="PF00185"/>
    </source>
</evidence>
<evidence type="ECO:0000256" key="3">
    <source>
        <dbReference type="ARBA" id="ARBA00022679"/>
    </source>
</evidence>
<dbReference type="HAMAP" id="MF_00001">
    <property type="entry name" value="Asp_carb_tr"/>
    <property type="match status" value="1"/>
</dbReference>
<dbReference type="AlphaFoldDB" id="A0A839HRN0"/>
<dbReference type="NCBIfam" id="TIGR00670">
    <property type="entry name" value="asp_carb_tr"/>
    <property type="match status" value="1"/>
</dbReference>
<dbReference type="UniPathway" id="UPA00070">
    <property type="reaction ID" value="UER00116"/>
</dbReference>
<evidence type="ECO:0000313" key="10">
    <source>
        <dbReference type="EMBL" id="MBB1161721.1"/>
    </source>
</evidence>
<dbReference type="FunFam" id="3.40.50.1370:FF:000007">
    <property type="entry name" value="Aspartate carbamoyltransferase"/>
    <property type="match status" value="1"/>
</dbReference>
<comment type="function">
    <text evidence="5 7">Catalyzes the condensation of carbamoyl phosphate and aspartate to form carbamoyl aspartate and inorganic phosphate, the committed step in the de novo pyrimidine nucleotide biosynthesis pathway.</text>
</comment>
<feature type="binding site" evidence="7">
    <location>
        <position position="69"/>
    </location>
    <ligand>
        <name>carbamoyl phosphate</name>
        <dbReference type="ChEBI" id="CHEBI:58228"/>
    </ligand>
</feature>
<comment type="catalytic activity">
    <reaction evidence="6 7">
        <text>carbamoyl phosphate + L-aspartate = N-carbamoyl-L-aspartate + phosphate + H(+)</text>
        <dbReference type="Rhea" id="RHEA:20013"/>
        <dbReference type="ChEBI" id="CHEBI:15378"/>
        <dbReference type="ChEBI" id="CHEBI:29991"/>
        <dbReference type="ChEBI" id="CHEBI:32814"/>
        <dbReference type="ChEBI" id="CHEBI:43474"/>
        <dbReference type="ChEBI" id="CHEBI:58228"/>
        <dbReference type="EC" id="2.1.3.2"/>
    </reaction>
</comment>
<dbReference type="PROSITE" id="PS00097">
    <property type="entry name" value="CARBAMOYLTRANSFERASE"/>
    <property type="match status" value="1"/>
</dbReference>
<evidence type="ECO:0000256" key="2">
    <source>
        <dbReference type="ARBA" id="ARBA00008896"/>
    </source>
</evidence>
<organism evidence="10 11">
    <name type="scientific">Aquariibacter albus</name>
    <dbReference type="NCBI Taxonomy" id="2759899"/>
    <lineage>
        <taxon>Bacteria</taxon>
        <taxon>Pseudomonadati</taxon>
        <taxon>Pseudomonadota</taxon>
        <taxon>Betaproteobacteria</taxon>
        <taxon>Burkholderiales</taxon>
        <taxon>Sphaerotilaceae</taxon>
        <taxon>Aquariibacter</taxon>
    </lineage>
</organism>
<feature type="binding site" evidence="7">
    <location>
        <position position="151"/>
    </location>
    <ligand>
        <name>carbamoyl phosphate</name>
        <dbReference type="ChEBI" id="CHEBI:58228"/>
    </ligand>
</feature>
<reference evidence="10 11" key="1">
    <citation type="submission" date="2020-08" db="EMBL/GenBank/DDBJ databases">
        <title>Aquariorum lacteus gen. nov., sp. nov., a new member of the family Comamonadaceae, isolated from freshwater aquarium.</title>
        <authorList>
            <person name="Chun S.-J."/>
        </authorList>
    </citation>
    <scope>NUCLEOTIDE SEQUENCE [LARGE SCALE GENOMIC DNA]</scope>
    <source>
        <strain evidence="10 11">SJAQ100</strain>
    </source>
</reference>
<keyword evidence="3 7" id="KW-0808">Transferase</keyword>
<dbReference type="InterPro" id="IPR006132">
    <property type="entry name" value="Asp/Orn_carbamoyltranf_P-bd"/>
</dbReference>
<feature type="domain" description="Aspartate/ornithine carbamoyltransferase Asp/Orn-binding" evidence="8">
    <location>
        <begin position="168"/>
        <end position="314"/>
    </location>
</feature>